<comment type="caution">
    <text evidence="1">The sequence shown here is derived from an EMBL/GenBank/DDBJ whole genome shotgun (WGS) entry which is preliminary data.</text>
</comment>
<evidence type="ECO:0000313" key="2">
    <source>
        <dbReference type="Proteomes" id="UP001064048"/>
    </source>
</evidence>
<reference evidence="1 2" key="1">
    <citation type="journal article" date="2022" name="Genome Biol. Evol.">
        <title>The Spruce Budworm Genome: Reconstructing the Evolutionary History of Antifreeze Proteins.</title>
        <authorList>
            <person name="Beliveau C."/>
            <person name="Gagne P."/>
            <person name="Picq S."/>
            <person name="Vernygora O."/>
            <person name="Keeling C.I."/>
            <person name="Pinkney K."/>
            <person name="Doucet D."/>
            <person name="Wen F."/>
            <person name="Johnston J.S."/>
            <person name="Maaroufi H."/>
            <person name="Boyle B."/>
            <person name="Laroche J."/>
            <person name="Dewar K."/>
            <person name="Juretic N."/>
            <person name="Blackburn G."/>
            <person name="Nisole A."/>
            <person name="Brunet B."/>
            <person name="Brandao M."/>
            <person name="Lumley L."/>
            <person name="Duan J."/>
            <person name="Quan G."/>
            <person name="Lucarotti C.J."/>
            <person name="Roe A.D."/>
            <person name="Sperling F.A.H."/>
            <person name="Levesque R.C."/>
            <person name="Cusson M."/>
        </authorList>
    </citation>
    <scope>NUCLEOTIDE SEQUENCE [LARGE SCALE GENOMIC DNA]</scope>
    <source>
        <strain evidence="1">Glfc:IPQL:Cfum</strain>
    </source>
</reference>
<accession>A0ACC0JZ79</accession>
<dbReference type="EMBL" id="CM046131">
    <property type="protein sequence ID" value="KAI8429449.1"/>
    <property type="molecule type" value="Genomic_DNA"/>
</dbReference>
<protein>
    <submittedName>
        <fullName evidence="1">Uncharacterized protein</fullName>
    </submittedName>
</protein>
<sequence>MAAAVGSLMIRMTLSPAMTPASLVACRWASLNEPCQLLESEHPLGGVSAGRSTLQLVFEVIVVAGAGRRRSTRALVQLGDDWLHDVFEGLLLLLVLLGVSVLVIFEPLNSGVDGFFHFRLLVFGHLLAKCHGRSEQVHVELLELGPGEGLREVFAFEEGLDLDLDLVAGGERALRLLDFTTQFLNGPVVFPDVLALLLLVQFDEVLHHALVEVLASKMGVSVGGYHLEHAVVDGQKRHVEGTAAKIEYQHVLLSVTFVESVGDGGGGGLVDDTHDVEPGDDSGVFGGLPLGVVEVSGDGNDGMGDLLP</sequence>
<gene>
    <name evidence="1" type="ORF">MSG28_000089</name>
</gene>
<evidence type="ECO:0000313" key="1">
    <source>
        <dbReference type="EMBL" id="KAI8429449.1"/>
    </source>
</evidence>
<name>A0ACC0JZ79_CHOFU</name>
<organism evidence="1 2">
    <name type="scientific">Choristoneura fumiferana</name>
    <name type="common">Spruce budworm moth</name>
    <name type="synonym">Archips fumiferana</name>
    <dbReference type="NCBI Taxonomy" id="7141"/>
    <lineage>
        <taxon>Eukaryota</taxon>
        <taxon>Metazoa</taxon>
        <taxon>Ecdysozoa</taxon>
        <taxon>Arthropoda</taxon>
        <taxon>Hexapoda</taxon>
        <taxon>Insecta</taxon>
        <taxon>Pterygota</taxon>
        <taxon>Neoptera</taxon>
        <taxon>Endopterygota</taxon>
        <taxon>Lepidoptera</taxon>
        <taxon>Glossata</taxon>
        <taxon>Ditrysia</taxon>
        <taxon>Tortricoidea</taxon>
        <taxon>Tortricidae</taxon>
        <taxon>Tortricinae</taxon>
        <taxon>Choristoneura</taxon>
    </lineage>
</organism>
<dbReference type="Proteomes" id="UP001064048">
    <property type="component" value="Chromosome Z"/>
</dbReference>
<keyword evidence="2" id="KW-1185">Reference proteome</keyword>
<proteinExistence type="predicted"/>